<dbReference type="InterPro" id="IPR010987">
    <property type="entry name" value="Glutathione-S-Trfase_C-like"/>
</dbReference>
<dbReference type="PROSITE" id="PS50405">
    <property type="entry name" value="GST_CTER"/>
    <property type="match status" value="1"/>
</dbReference>
<proteinExistence type="predicted"/>
<keyword evidence="3" id="KW-1185">Reference proteome</keyword>
<dbReference type="eggNOG" id="KOG0406">
    <property type="taxonomic scope" value="Eukaryota"/>
</dbReference>
<feature type="non-terminal residue" evidence="2">
    <location>
        <position position="1"/>
    </location>
</feature>
<dbReference type="EMBL" id="KK785078">
    <property type="protein sequence ID" value="KDO50477.1"/>
    <property type="molecule type" value="Genomic_DNA"/>
</dbReference>
<dbReference type="Gene3D" id="1.20.1050.10">
    <property type="match status" value="1"/>
</dbReference>
<feature type="domain" description="GST C-terminal" evidence="1">
    <location>
        <begin position="1"/>
        <end position="72"/>
    </location>
</feature>
<evidence type="ECO:0000259" key="1">
    <source>
        <dbReference type="PROSITE" id="PS50405"/>
    </source>
</evidence>
<dbReference type="SUPFAM" id="SSF47616">
    <property type="entry name" value="GST C-terminal domain-like"/>
    <property type="match status" value="1"/>
</dbReference>
<accession>A0A067EGY7</accession>
<dbReference type="STRING" id="2711.A0A067EGY7"/>
<dbReference type="AlphaFoldDB" id="A0A067EGY7"/>
<organism evidence="2 3">
    <name type="scientific">Citrus sinensis</name>
    <name type="common">Sweet orange</name>
    <name type="synonym">Citrus aurantium var. sinensis</name>
    <dbReference type="NCBI Taxonomy" id="2711"/>
    <lineage>
        <taxon>Eukaryota</taxon>
        <taxon>Viridiplantae</taxon>
        <taxon>Streptophyta</taxon>
        <taxon>Embryophyta</taxon>
        <taxon>Tracheophyta</taxon>
        <taxon>Spermatophyta</taxon>
        <taxon>Magnoliopsida</taxon>
        <taxon>eudicotyledons</taxon>
        <taxon>Gunneridae</taxon>
        <taxon>Pentapetalae</taxon>
        <taxon>rosids</taxon>
        <taxon>malvids</taxon>
        <taxon>Sapindales</taxon>
        <taxon>Rutaceae</taxon>
        <taxon>Aurantioideae</taxon>
        <taxon>Citrus</taxon>
    </lineage>
</organism>
<sequence>QLEEVTKELIEILKTLQEELGDDPHFGEKMFGFVDVAFIPFYCWFHSYETLGQFIFETEWPKIIAWAKRCKQ</sequence>
<evidence type="ECO:0000313" key="2">
    <source>
        <dbReference type="EMBL" id="KDO50477.1"/>
    </source>
</evidence>
<name>A0A067EGY7_CITSI</name>
<protein>
    <recommendedName>
        <fullName evidence="1">GST C-terminal domain-containing protein</fullName>
    </recommendedName>
</protein>
<reference evidence="2 3" key="1">
    <citation type="submission" date="2014-04" db="EMBL/GenBank/DDBJ databases">
        <authorList>
            <consortium name="International Citrus Genome Consortium"/>
            <person name="Gmitter F."/>
            <person name="Chen C."/>
            <person name="Farmerie W."/>
            <person name="Harkins T."/>
            <person name="Desany B."/>
            <person name="Mohiuddin M."/>
            <person name="Kodira C."/>
            <person name="Borodovsky M."/>
            <person name="Lomsadze A."/>
            <person name="Burns P."/>
            <person name="Jenkins J."/>
            <person name="Prochnik S."/>
            <person name="Shu S."/>
            <person name="Chapman J."/>
            <person name="Pitluck S."/>
            <person name="Schmutz J."/>
            <person name="Rokhsar D."/>
        </authorList>
    </citation>
    <scope>NUCLEOTIDE SEQUENCE</scope>
</reference>
<dbReference type="PaxDb" id="2711-XP_006478061.1"/>
<gene>
    <name evidence="2" type="ORF">CISIN_1g037420mg</name>
</gene>
<dbReference type="Pfam" id="PF13410">
    <property type="entry name" value="GST_C_2"/>
    <property type="match status" value="1"/>
</dbReference>
<dbReference type="Proteomes" id="UP000027120">
    <property type="component" value="Unassembled WGS sequence"/>
</dbReference>
<dbReference type="SMR" id="A0A067EGY7"/>
<evidence type="ECO:0000313" key="3">
    <source>
        <dbReference type="Proteomes" id="UP000027120"/>
    </source>
</evidence>
<dbReference type="InterPro" id="IPR036282">
    <property type="entry name" value="Glutathione-S-Trfase_C_sf"/>
</dbReference>